<geneLocation type="plasmid" evidence="1 2">
    <name>1</name>
</geneLocation>
<keyword evidence="1" id="KW-0614">Plasmid</keyword>
<name>A0A1L7ANG4_9PROT</name>
<evidence type="ECO:0000313" key="1">
    <source>
        <dbReference type="EMBL" id="APT60317.1"/>
    </source>
</evidence>
<dbReference type="AlphaFoldDB" id="A0A1L7ANG4"/>
<organism evidence="1 2">
    <name type="scientific">Roseomonas gilardii</name>
    <dbReference type="NCBI Taxonomy" id="257708"/>
    <lineage>
        <taxon>Bacteria</taxon>
        <taxon>Pseudomonadati</taxon>
        <taxon>Pseudomonadota</taxon>
        <taxon>Alphaproteobacteria</taxon>
        <taxon>Acetobacterales</taxon>
        <taxon>Roseomonadaceae</taxon>
        <taxon>Roseomonas</taxon>
    </lineage>
</organism>
<gene>
    <name evidence="1" type="ORF">RGI145_23600</name>
</gene>
<proteinExistence type="predicted"/>
<dbReference type="EMBL" id="CP015585">
    <property type="protein sequence ID" value="APT60317.1"/>
    <property type="molecule type" value="Genomic_DNA"/>
</dbReference>
<evidence type="ECO:0000313" key="2">
    <source>
        <dbReference type="Proteomes" id="UP000185494"/>
    </source>
</evidence>
<dbReference type="KEGG" id="rgi:RGI145_23600"/>
<protein>
    <submittedName>
        <fullName evidence="1">Uncharacterized protein</fullName>
    </submittedName>
</protein>
<reference evidence="1 2" key="1">
    <citation type="submission" date="2016-05" db="EMBL/GenBank/DDBJ databases">
        <title>Complete Genome and Methylome Analysis of Psychrotrophic Bacterial Isolates from Antarctic Lake Untersee.</title>
        <authorList>
            <person name="Fomenkov A."/>
            <person name="Akimov V.N."/>
            <person name="Vasilyeva L.V."/>
            <person name="Andersen D."/>
            <person name="Vincze T."/>
            <person name="Roberts R.J."/>
        </authorList>
    </citation>
    <scope>NUCLEOTIDE SEQUENCE [LARGE SCALE GENOMIC DNA]</scope>
    <source>
        <strain evidence="1 2">U14-5</strain>
        <plasmid evidence="2">Plasmid 1</plasmid>
    </source>
</reference>
<sequence length="65" mass="7213">MPYEEEALFSRHLLAAWKEKDKLPSANVGARIDMPDTSFLEQLADGGFFECLAIFEAAARRGPIA</sequence>
<accession>A0A1L7ANG4</accession>
<dbReference type="Proteomes" id="UP000185494">
    <property type="component" value="Chromosome 1"/>
</dbReference>